<dbReference type="PROSITE" id="PS50106">
    <property type="entry name" value="PDZ"/>
    <property type="match status" value="1"/>
</dbReference>
<feature type="domain" description="PDZ" evidence="4">
    <location>
        <begin position="257"/>
        <end position="317"/>
    </location>
</feature>
<dbReference type="Pfam" id="PF13516">
    <property type="entry name" value="LRR_6"/>
    <property type="match status" value="2"/>
</dbReference>
<evidence type="ECO:0000256" key="1">
    <source>
        <dbReference type="ARBA" id="ARBA00022468"/>
    </source>
</evidence>
<organism evidence="5 6">
    <name type="scientific">Durusdinium trenchii</name>
    <dbReference type="NCBI Taxonomy" id="1381693"/>
    <lineage>
        <taxon>Eukaryota</taxon>
        <taxon>Sar</taxon>
        <taxon>Alveolata</taxon>
        <taxon>Dinophyceae</taxon>
        <taxon>Suessiales</taxon>
        <taxon>Symbiodiniaceae</taxon>
        <taxon>Durusdinium</taxon>
    </lineage>
</organism>
<evidence type="ECO:0000256" key="3">
    <source>
        <dbReference type="ARBA" id="ARBA00022737"/>
    </source>
</evidence>
<evidence type="ECO:0000313" key="5">
    <source>
        <dbReference type="EMBL" id="CAK9039960.1"/>
    </source>
</evidence>
<dbReference type="Gene3D" id="2.30.42.10">
    <property type="match status" value="1"/>
</dbReference>
<reference evidence="5 6" key="1">
    <citation type="submission" date="2024-02" db="EMBL/GenBank/DDBJ databases">
        <authorList>
            <person name="Chen Y."/>
            <person name="Shah S."/>
            <person name="Dougan E. K."/>
            <person name="Thang M."/>
            <person name="Chan C."/>
        </authorList>
    </citation>
    <scope>NUCLEOTIDE SEQUENCE [LARGE SCALE GENOMIC DNA]</scope>
</reference>
<keyword evidence="1" id="KW-0343">GTPase activation</keyword>
<dbReference type="Gene3D" id="3.80.10.10">
    <property type="entry name" value="Ribonuclease Inhibitor"/>
    <property type="match status" value="2"/>
</dbReference>
<name>A0ABP0LLA6_9DINO</name>
<dbReference type="SMART" id="SM00368">
    <property type="entry name" value="LRR_RI"/>
    <property type="match status" value="5"/>
</dbReference>
<dbReference type="SUPFAM" id="SSF50156">
    <property type="entry name" value="PDZ domain-like"/>
    <property type="match status" value="1"/>
</dbReference>
<feature type="non-terminal residue" evidence="5">
    <location>
        <position position="1"/>
    </location>
</feature>
<protein>
    <recommendedName>
        <fullName evidence="4">PDZ domain-containing protein</fullName>
    </recommendedName>
</protein>
<comment type="caution">
    <text evidence="5">The sequence shown here is derived from an EMBL/GenBank/DDBJ whole genome shotgun (WGS) entry which is preliminary data.</text>
</comment>
<proteinExistence type="predicted"/>
<sequence length="341" mass="37449">ASQHLADRILVENKGVDSITFFCEQNGDEEVKALAAALKENRQVTSVYLNQGGFGDAGAEALAEMLHQNRTIKKIVLSSNRITTVGAKALLEALRVNKVVTYISLNDNGEISKEVRTEIWEIVTANVVAAYVLTLNESVTEINLRCKEFGAEGMKVLTAALKENKQVTKINLERCIGDVGAQALAEMLHQNRTIKKIVLSSNRITTVGAKALLEALRVNKVVTYISLNDNGEISEEVKKEIEEVLEAQVEEEGEVFDFSMQKSGGGLGFDACCRRAYIVVTEIFDDGDVVETNNAIAEPTNRLKAGDFIVDVNGIKGDSDAMARKFDDLQEVKMTIKRIHN</sequence>
<dbReference type="PANTHER" id="PTHR24113:SF12">
    <property type="entry name" value="RAN GTPASE-ACTIVATING PROTEIN 1"/>
    <property type="match status" value="1"/>
</dbReference>
<evidence type="ECO:0000313" key="6">
    <source>
        <dbReference type="Proteomes" id="UP001642484"/>
    </source>
</evidence>
<dbReference type="EMBL" id="CAXAMN010013114">
    <property type="protein sequence ID" value="CAK9039960.1"/>
    <property type="molecule type" value="Genomic_DNA"/>
</dbReference>
<dbReference type="SUPFAM" id="SSF52047">
    <property type="entry name" value="RNI-like"/>
    <property type="match status" value="1"/>
</dbReference>
<evidence type="ECO:0000256" key="2">
    <source>
        <dbReference type="ARBA" id="ARBA00022614"/>
    </source>
</evidence>
<evidence type="ECO:0000259" key="4">
    <source>
        <dbReference type="PROSITE" id="PS50106"/>
    </source>
</evidence>
<dbReference type="InterPro" id="IPR036034">
    <property type="entry name" value="PDZ_sf"/>
</dbReference>
<dbReference type="InterPro" id="IPR027038">
    <property type="entry name" value="RanGap"/>
</dbReference>
<gene>
    <name evidence="5" type="ORF">CCMP2556_LOCUS21593</name>
</gene>
<dbReference type="PANTHER" id="PTHR24113">
    <property type="entry name" value="RAN GTPASE-ACTIVATING PROTEIN 1"/>
    <property type="match status" value="1"/>
</dbReference>
<dbReference type="InterPro" id="IPR032675">
    <property type="entry name" value="LRR_dom_sf"/>
</dbReference>
<keyword evidence="6" id="KW-1185">Reference proteome</keyword>
<dbReference type="Proteomes" id="UP001642484">
    <property type="component" value="Unassembled WGS sequence"/>
</dbReference>
<keyword evidence="2" id="KW-0433">Leucine-rich repeat</keyword>
<dbReference type="InterPro" id="IPR001478">
    <property type="entry name" value="PDZ"/>
</dbReference>
<keyword evidence="3" id="KW-0677">Repeat</keyword>
<accession>A0ABP0LLA6</accession>
<dbReference type="InterPro" id="IPR001611">
    <property type="entry name" value="Leu-rich_rpt"/>
</dbReference>